<evidence type="ECO:0000256" key="1">
    <source>
        <dbReference type="SAM" id="MobiDB-lite"/>
    </source>
</evidence>
<evidence type="ECO:0000313" key="2">
    <source>
        <dbReference type="EMBL" id="AOX02839.1"/>
    </source>
</evidence>
<protein>
    <submittedName>
        <fullName evidence="2">Uncharacterized protein</fullName>
    </submittedName>
</protein>
<gene>
    <name evidence="2" type="ORF">BJP34_28400</name>
</gene>
<dbReference type="EMBL" id="CP017599">
    <property type="protein sequence ID" value="AOX02839.1"/>
    <property type="molecule type" value="Genomic_DNA"/>
</dbReference>
<evidence type="ECO:0000313" key="3">
    <source>
        <dbReference type="Proteomes" id="UP000177870"/>
    </source>
</evidence>
<feature type="compositionally biased region" description="Polar residues" evidence="1">
    <location>
        <begin position="50"/>
        <end position="60"/>
    </location>
</feature>
<organism evidence="2 3">
    <name type="scientific">Moorena producens PAL-8-15-08-1</name>
    <dbReference type="NCBI Taxonomy" id="1458985"/>
    <lineage>
        <taxon>Bacteria</taxon>
        <taxon>Bacillati</taxon>
        <taxon>Cyanobacteriota</taxon>
        <taxon>Cyanophyceae</taxon>
        <taxon>Coleofasciculales</taxon>
        <taxon>Coleofasciculaceae</taxon>
        <taxon>Moorena</taxon>
    </lineage>
</organism>
<name>A0A1D8TYW0_9CYAN</name>
<reference evidence="3" key="1">
    <citation type="submission" date="2016-10" db="EMBL/GenBank/DDBJ databases">
        <title>Comparative genomics uncovers the prolific and rare metabolic potential of the cyanobacterial genus Moorea.</title>
        <authorList>
            <person name="Leao T."/>
            <person name="Castelao G."/>
            <person name="Korobeynikov A."/>
            <person name="Monroe E.A."/>
            <person name="Podell S."/>
            <person name="Glukhov E."/>
            <person name="Allen E."/>
            <person name="Gerwick W.H."/>
            <person name="Gerwick L."/>
        </authorList>
    </citation>
    <scope>NUCLEOTIDE SEQUENCE [LARGE SCALE GENOMIC DNA]</scope>
    <source>
        <strain evidence="3">PAL-8-15-08-1</strain>
    </source>
</reference>
<dbReference type="KEGG" id="mpro:BJP34_28400"/>
<dbReference type="Proteomes" id="UP000177870">
    <property type="component" value="Chromosome"/>
</dbReference>
<dbReference type="AlphaFoldDB" id="A0A1D8TYW0"/>
<accession>A0A1D8TYW0</accession>
<feature type="compositionally biased region" description="Basic and acidic residues" evidence="1">
    <location>
        <begin position="61"/>
        <end position="79"/>
    </location>
</feature>
<proteinExistence type="predicted"/>
<feature type="region of interest" description="Disordered" evidence="1">
    <location>
        <begin position="41"/>
        <end position="79"/>
    </location>
</feature>
<sequence>MGRSDAKKPQGELDFLTQKAYLVLGGDNQDSQPQSVIAELVLPSKETTSHAKSPTYTPSSQERKSSKISGRDSTTKGKDLKPYWSELCAEISSQLLLPVETDLPDLGLNSLSTWLEVTVRVVQPL</sequence>